<dbReference type="RefSeq" id="WP_018066983.1">
    <property type="nucleotide sequence ID" value="NZ_AQWH01000030.1"/>
</dbReference>
<evidence type="ECO:0000313" key="2">
    <source>
        <dbReference type="Proteomes" id="UP000191135"/>
    </source>
</evidence>
<proteinExistence type="predicted"/>
<evidence type="ECO:0000313" key="1">
    <source>
        <dbReference type="EMBL" id="AQZ51892.1"/>
    </source>
</evidence>
<dbReference type="Proteomes" id="UP000191135">
    <property type="component" value="Chromosome"/>
</dbReference>
<protein>
    <submittedName>
        <fullName evidence="1">Uncharacterized protein</fullName>
    </submittedName>
</protein>
<dbReference type="AlphaFoldDB" id="A0A1U9Z2R1"/>
<sequence length="72" mass="7722">MSDNKIAITQIIKAMQRDAEDIMNQIDLAAEDIGQGRRNSAIGALAPVDATIERLASLLAAARAIHRVVPLD</sequence>
<gene>
    <name evidence="1" type="ORF">Mame_02566</name>
</gene>
<dbReference type="KEGG" id="mmed:Mame_02566"/>
<organism evidence="1 2">
    <name type="scientific">Martelella mediterranea DSM 17316</name>
    <dbReference type="NCBI Taxonomy" id="1122214"/>
    <lineage>
        <taxon>Bacteria</taxon>
        <taxon>Pseudomonadati</taxon>
        <taxon>Pseudomonadota</taxon>
        <taxon>Alphaproteobacteria</taxon>
        <taxon>Hyphomicrobiales</taxon>
        <taxon>Aurantimonadaceae</taxon>
        <taxon>Martelella</taxon>
    </lineage>
</organism>
<dbReference type="EMBL" id="CP020330">
    <property type="protein sequence ID" value="AQZ51892.1"/>
    <property type="molecule type" value="Genomic_DNA"/>
</dbReference>
<accession>A0A1U9Z2R1</accession>
<keyword evidence="2" id="KW-1185">Reference proteome</keyword>
<reference evidence="1 2" key="1">
    <citation type="submission" date="2017-03" db="EMBL/GenBank/DDBJ databases">
        <title>Foreign affairs: Plasmid Transfer between Roseobacters and Rhizobia.</title>
        <authorList>
            <person name="Bartling P."/>
            <person name="Bunk B."/>
            <person name="Overmann J."/>
            <person name="Brinkmann H."/>
            <person name="Petersen J."/>
        </authorList>
    </citation>
    <scope>NUCLEOTIDE SEQUENCE [LARGE SCALE GENOMIC DNA]</scope>
    <source>
        <strain evidence="1 2">MACL11</strain>
    </source>
</reference>
<dbReference type="OrthoDB" id="8410573at2"/>
<name>A0A1U9Z2R1_9HYPH</name>